<evidence type="ECO:0000259" key="6">
    <source>
        <dbReference type="PROSITE" id="PS50835"/>
    </source>
</evidence>
<dbReference type="EMBL" id="VEVO01000016">
    <property type="protein sequence ID" value="KAF0029097.1"/>
    <property type="molecule type" value="Genomic_DNA"/>
</dbReference>
<keyword evidence="1 5" id="KW-0732">Signal</keyword>
<dbReference type="InterPro" id="IPR036179">
    <property type="entry name" value="Ig-like_dom_sf"/>
</dbReference>
<feature type="region of interest" description="Disordered" evidence="3">
    <location>
        <begin position="564"/>
        <end position="585"/>
    </location>
</feature>
<dbReference type="GO" id="GO:0009897">
    <property type="term" value="C:external side of plasma membrane"/>
    <property type="evidence" value="ECO:0007669"/>
    <property type="project" value="TreeGrafter"/>
</dbReference>
<dbReference type="PROSITE" id="PS50835">
    <property type="entry name" value="IG_LIKE"/>
    <property type="match status" value="9"/>
</dbReference>
<dbReference type="PANTHER" id="PTHR11481:SF64">
    <property type="entry name" value="FC RECEPTOR-LIKE PROTEIN 4"/>
    <property type="match status" value="1"/>
</dbReference>
<feature type="domain" description="Ig-like" evidence="6">
    <location>
        <begin position="841"/>
        <end position="961"/>
    </location>
</feature>
<keyword evidence="4" id="KW-1133">Transmembrane helix</keyword>
<accession>A0A6A4S7K7</accession>
<feature type="transmembrane region" description="Helical" evidence="4">
    <location>
        <begin position="1692"/>
        <end position="1715"/>
    </location>
</feature>
<keyword evidence="4" id="KW-0472">Membrane</keyword>
<dbReference type="InterPro" id="IPR003599">
    <property type="entry name" value="Ig_sub"/>
</dbReference>
<protein>
    <recommendedName>
        <fullName evidence="6">Ig-like domain-containing protein</fullName>
    </recommendedName>
</protein>
<sequence length="1755" mass="193926">MLLLLGCVALAGVVAEDAVVTHYRVKNSSLCLHVTKPPPNISGSWTFVKTSIVSHQNINPNYKGKVDFYPLNLTLCIRGLTDKDTGVYKVTFPDSKFEEVTETHNVIVQDPVPRPVVVTSVLSNNRSAGLCSITVNCSVRADWAWSVCDGDGCAPSRRSFGEVNITISGDNGTVVCSGSNHVSANNVSESTATMCFNESDPEHREASQTIFAIALLFAVCLCLCAFIAFLAKRLFSECNHHQGQTPTARLIQSQPIEEPPRPERRVSTSSSSPTEAAYENVDAARQEVDTVYSVLQAVASVTPSPGNSEGDVKGHEALGEAASSQCAAVDEASQVCTVYSVLRKPKRPEATVPPTGQRSFSSCAVLDVRMGQTLLGVLGLFSLSALLCCGHAQDAVLTIEPNWSTLFTGESVTFICDMKEGGETDWFYSFEKKGYQFVNYNTNKIIKLQLLTEDSGDYQCVSQHKHSGVIKRSNTVSLTVSDDDVILEHPALTVFRGESVPLRCRRRTQTDGRRASFYRDASPIDMDTNHPSQIISENTAEATVRVAADGSSYMCKFDEHEQSKPTKLKVEPHRPKATLRRDTGSGPNVTLTCSVTGTSSGWKYYWYRGKKTSEPLTKEEGLLLSDDTIRVSQEGIYWCRGGRGEPVYYTEYSNTMDFHSALFLTVSPDRVQHFDSDSVSLSCEGNSTEWRVMTFDGRGYPSLCRTSPTATGPICKQNLWLSAAVYWCESGSGQFSSAVNITVHNDGIILESPVQPVVEGTSVTLGCRLKTENVPSNVLFYKNNKLVQHDTRRELTIAAVSKSHEGLYKCERTDSKQVWTSAESWMSVKCDACVYELIKGPEVNENDESRDVIYSSVELKTLVENALSALLCCGHAQDAVLTIEPNWSTLFTGESVSFICDMKEGGETDWFYSFEKKGYQFVNYNTNKIIKLQLLTEDSGDYQCVSQHKHSGVIKRSNTVSLTVSDAVLTIEPNWSTLFTGESVSFICDMKEGGETDWFYSFEKKGYQFVNYNTNKIIKLQLLTEDSGDYQCVSQHKHSGVIKRSNTVSLTVSDDDVILEHPALTVFRGESVPLRCRRRTQTDGRRASFYRDASPIDMDTNHPSQIISENTAEATVRVAADGSSYMCKFDEHEQSKPTKLKVEPHRPKATLRRDTGSGPNVTLTCSVTGTSSGWKYYWYRGKKTSEPLTKEEDFHSALFLTVSPDRVQHFDSDSVSLSCEGNSTEWRVMTFDGRGYPSLCRTSPTATGPICKQNLWLSAAVYWCESGSGQFSSAVNITVHNDGIILESPVQPVVEGTSVTLGCRLKTENVPSNVLFYKNNKLVQHDTRRELTIAAVSKSHEGLYKCERTDSKQVWTSAESWMSVKCDACVYETIRGSGNTGEEIVVDKNKENSRSTWQFSLLSGSFVRVSLQLHLPHTRSVSFASCKRLLASSDKKASLSWGAELSSLIDQKRKQTLFLSPTEMVGGRLCCLSRSLQHSGLLLHTLLHWVYLHDAEASDCQLIFHKQVGDTVEFPSCSPPEGVDYPTWNYNKDTVVAENTMTVYPKSMFQDRVELNPKNFSLTVRNLTRQDSGVFSFLSEVNGQQRDTVTITLQVHEPITVPVLTAKTTWNASTASCTVWLECISRSDSNVTYKWAVGNQTLSGRRLTYSIWPLDGGTRFTCNISDSVREESASKTVKCMNATSDAAETENLILFVGVAAGGALMVVIAAVIGVCNCKHRQAGGDSNDLTVYADIADVAIVKDVAMFYGYMFCTP</sequence>
<feature type="compositionally biased region" description="Basic and acidic residues" evidence="3">
    <location>
        <begin position="564"/>
        <end position="583"/>
    </location>
</feature>
<dbReference type="GO" id="GO:0007166">
    <property type="term" value="P:cell surface receptor signaling pathway"/>
    <property type="evidence" value="ECO:0007669"/>
    <property type="project" value="TreeGrafter"/>
</dbReference>
<evidence type="ECO:0000256" key="1">
    <source>
        <dbReference type="ARBA" id="ARBA00022729"/>
    </source>
</evidence>
<feature type="region of interest" description="Disordered" evidence="3">
    <location>
        <begin position="1136"/>
        <end position="1161"/>
    </location>
</feature>
<feature type="domain" description="Ig-like" evidence="6">
    <location>
        <begin position="1295"/>
        <end position="1363"/>
    </location>
</feature>
<evidence type="ECO:0000256" key="4">
    <source>
        <dbReference type="SAM" id="Phobius"/>
    </source>
</evidence>
<dbReference type="Proteomes" id="UP000438429">
    <property type="component" value="Unassembled WGS sequence"/>
</dbReference>
<feature type="domain" description="Ig-like" evidence="6">
    <location>
        <begin position="575"/>
        <end position="640"/>
    </location>
</feature>
<feature type="region of interest" description="Disordered" evidence="3">
    <location>
        <begin position="246"/>
        <end position="278"/>
    </location>
</feature>
<evidence type="ECO:0000256" key="3">
    <source>
        <dbReference type="SAM" id="MobiDB-lite"/>
    </source>
</evidence>
<dbReference type="GO" id="GO:0004888">
    <property type="term" value="F:transmembrane signaling receptor activity"/>
    <property type="evidence" value="ECO:0007669"/>
    <property type="project" value="TreeGrafter"/>
</dbReference>
<feature type="domain" description="Ig-like" evidence="6">
    <location>
        <begin position="348"/>
        <end position="477"/>
    </location>
</feature>
<dbReference type="GO" id="GO:0006955">
    <property type="term" value="P:immune response"/>
    <property type="evidence" value="ECO:0007669"/>
    <property type="project" value="TreeGrafter"/>
</dbReference>
<keyword evidence="4" id="KW-0812">Transmembrane</keyword>
<feature type="domain" description="Ig-like" evidence="6">
    <location>
        <begin position="1147"/>
        <end position="1230"/>
    </location>
</feature>
<dbReference type="Gene3D" id="2.60.40.10">
    <property type="entry name" value="Immunoglobulins"/>
    <property type="match status" value="12"/>
</dbReference>
<feature type="transmembrane region" description="Helical" evidence="4">
    <location>
        <begin position="374"/>
        <end position="393"/>
    </location>
</feature>
<name>A0A6A4S7K7_SCOMX</name>
<dbReference type="InterPro" id="IPR050488">
    <property type="entry name" value="Ig_Fc_receptor"/>
</dbReference>
<feature type="signal peptide" evidence="5">
    <location>
        <begin position="1"/>
        <end position="15"/>
    </location>
</feature>
<feature type="domain" description="Ig-like" evidence="6">
    <location>
        <begin position="483"/>
        <end position="571"/>
    </location>
</feature>
<dbReference type="PANTHER" id="PTHR11481">
    <property type="entry name" value="IMMUNOGLOBULIN FC RECEPTOR"/>
    <property type="match status" value="1"/>
</dbReference>
<dbReference type="InterPro" id="IPR007110">
    <property type="entry name" value="Ig-like_dom"/>
</dbReference>
<comment type="caution">
    <text evidence="7">The sequence shown here is derived from an EMBL/GenBank/DDBJ whole genome shotgun (WGS) entry which is preliminary data.</text>
</comment>
<reference evidence="7 8" key="1">
    <citation type="submission" date="2019-06" db="EMBL/GenBank/DDBJ databases">
        <title>Draft genomes of female and male turbot (Scophthalmus maximus).</title>
        <authorList>
            <person name="Xu H."/>
            <person name="Xu X.-W."/>
            <person name="Shao C."/>
            <person name="Chen S."/>
        </authorList>
    </citation>
    <scope>NUCLEOTIDE SEQUENCE [LARGE SCALE GENOMIC DNA]</scope>
    <source>
        <strain evidence="7">Ysfricsl-2016a</strain>
        <tissue evidence="7">Blood</tissue>
    </source>
</reference>
<feature type="domain" description="Ig-like" evidence="6">
    <location>
        <begin position="981"/>
        <end position="1049"/>
    </location>
</feature>
<evidence type="ECO:0000256" key="2">
    <source>
        <dbReference type="ARBA" id="ARBA00023157"/>
    </source>
</evidence>
<feature type="domain" description="Ig-like" evidence="6">
    <location>
        <begin position="1055"/>
        <end position="1143"/>
    </location>
</feature>
<dbReference type="SUPFAM" id="SSF48726">
    <property type="entry name" value="Immunoglobulin"/>
    <property type="match status" value="7"/>
</dbReference>
<evidence type="ECO:0000256" key="5">
    <source>
        <dbReference type="SAM" id="SignalP"/>
    </source>
</evidence>
<feature type="compositionally biased region" description="Basic and acidic residues" evidence="3">
    <location>
        <begin position="1136"/>
        <end position="1155"/>
    </location>
</feature>
<gene>
    <name evidence="7" type="ORF">F2P81_018202</name>
</gene>
<keyword evidence="2" id="KW-1015">Disulfide bond</keyword>
<dbReference type="InterPro" id="IPR003598">
    <property type="entry name" value="Ig_sub2"/>
</dbReference>
<feature type="compositionally biased region" description="Polar residues" evidence="3">
    <location>
        <begin position="246"/>
        <end position="255"/>
    </location>
</feature>
<feature type="chain" id="PRO_5025401442" description="Ig-like domain-containing protein" evidence="5">
    <location>
        <begin position="16"/>
        <end position="1755"/>
    </location>
</feature>
<feature type="transmembrane region" description="Helical" evidence="4">
    <location>
        <begin position="210"/>
        <end position="231"/>
    </location>
</feature>
<organism evidence="7 8">
    <name type="scientific">Scophthalmus maximus</name>
    <name type="common">Turbot</name>
    <name type="synonym">Psetta maxima</name>
    <dbReference type="NCBI Taxonomy" id="52904"/>
    <lineage>
        <taxon>Eukaryota</taxon>
        <taxon>Metazoa</taxon>
        <taxon>Chordata</taxon>
        <taxon>Craniata</taxon>
        <taxon>Vertebrata</taxon>
        <taxon>Euteleostomi</taxon>
        <taxon>Actinopterygii</taxon>
        <taxon>Neopterygii</taxon>
        <taxon>Teleostei</taxon>
        <taxon>Neoteleostei</taxon>
        <taxon>Acanthomorphata</taxon>
        <taxon>Carangaria</taxon>
        <taxon>Pleuronectiformes</taxon>
        <taxon>Pleuronectoidei</taxon>
        <taxon>Scophthalmidae</taxon>
        <taxon>Scophthalmus</taxon>
    </lineage>
</organism>
<dbReference type="Pfam" id="PF13895">
    <property type="entry name" value="Ig_2"/>
    <property type="match status" value="5"/>
</dbReference>
<proteinExistence type="predicted"/>
<evidence type="ECO:0000313" key="7">
    <source>
        <dbReference type="EMBL" id="KAF0029097.1"/>
    </source>
</evidence>
<feature type="domain" description="Ig-like" evidence="6">
    <location>
        <begin position="759"/>
        <end position="827"/>
    </location>
</feature>
<dbReference type="InterPro" id="IPR013783">
    <property type="entry name" value="Ig-like_fold"/>
</dbReference>
<dbReference type="SMART" id="SM00408">
    <property type="entry name" value="IGc2"/>
    <property type="match status" value="6"/>
</dbReference>
<dbReference type="SMART" id="SM00409">
    <property type="entry name" value="IG"/>
    <property type="match status" value="9"/>
</dbReference>
<evidence type="ECO:0000313" key="8">
    <source>
        <dbReference type="Proteomes" id="UP000438429"/>
    </source>
</evidence>